<dbReference type="Proteomes" id="UP000033618">
    <property type="component" value="Unassembled WGS sequence"/>
</dbReference>
<feature type="transmembrane region" description="Helical" evidence="7">
    <location>
        <begin position="384"/>
        <end position="407"/>
    </location>
</feature>
<feature type="transmembrane region" description="Helical" evidence="7">
    <location>
        <begin position="98"/>
        <end position="118"/>
    </location>
</feature>
<dbReference type="CDD" id="cd17319">
    <property type="entry name" value="MFS_ExuT_GudP_like"/>
    <property type="match status" value="1"/>
</dbReference>
<dbReference type="Gene3D" id="1.20.1250.20">
    <property type="entry name" value="MFS general substrate transporter like domains"/>
    <property type="match status" value="2"/>
</dbReference>
<dbReference type="PANTHER" id="PTHR43791:SF36">
    <property type="entry name" value="TRANSPORTER, PUTATIVE (AFU_ORTHOLOGUE AFUA_6G08340)-RELATED"/>
    <property type="match status" value="1"/>
</dbReference>
<evidence type="ECO:0000256" key="5">
    <source>
        <dbReference type="ARBA" id="ARBA00023136"/>
    </source>
</evidence>
<evidence type="ECO:0000256" key="6">
    <source>
        <dbReference type="SAM" id="MobiDB-lite"/>
    </source>
</evidence>
<keyword evidence="5 7" id="KW-0472">Membrane</keyword>
<dbReference type="InterPro" id="IPR036259">
    <property type="entry name" value="MFS_trans_sf"/>
</dbReference>
<keyword evidence="3 7" id="KW-0812">Transmembrane</keyword>
<feature type="region of interest" description="Disordered" evidence="6">
    <location>
        <begin position="444"/>
        <end position="465"/>
    </location>
</feature>
<feature type="transmembrane region" description="Helical" evidence="7">
    <location>
        <begin position="190"/>
        <end position="212"/>
    </location>
</feature>
<dbReference type="SUPFAM" id="SSF103473">
    <property type="entry name" value="MFS general substrate transporter"/>
    <property type="match status" value="1"/>
</dbReference>
<evidence type="ECO:0000313" key="9">
    <source>
        <dbReference type="EMBL" id="KKB63724.1"/>
    </source>
</evidence>
<dbReference type="PROSITE" id="PS50850">
    <property type="entry name" value="MFS"/>
    <property type="match status" value="1"/>
</dbReference>
<feature type="transmembrane region" description="Helical" evidence="7">
    <location>
        <begin position="352"/>
        <end position="372"/>
    </location>
</feature>
<feature type="transmembrane region" description="Helical" evidence="7">
    <location>
        <begin position="28"/>
        <end position="46"/>
    </location>
</feature>
<dbReference type="STRING" id="28092.WM40_10445"/>
<dbReference type="GO" id="GO:0016020">
    <property type="term" value="C:membrane"/>
    <property type="evidence" value="ECO:0007669"/>
    <property type="project" value="UniProtKB-SubCell"/>
</dbReference>
<evidence type="ECO:0000256" key="3">
    <source>
        <dbReference type="ARBA" id="ARBA00022692"/>
    </source>
</evidence>
<keyword evidence="10" id="KW-1185">Reference proteome</keyword>
<feature type="transmembrane region" description="Helical" evidence="7">
    <location>
        <begin position="261"/>
        <end position="282"/>
    </location>
</feature>
<feature type="compositionally biased region" description="Polar residues" evidence="6">
    <location>
        <begin position="444"/>
        <end position="457"/>
    </location>
</feature>
<dbReference type="PANTHER" id="PTHR43791">
    <property type="entry name" value="PERMEASE-RELATED"/>
    <property type="match status" value="1"/>
</dbReference>
<reference evidence="9 10" key="1">
    <citation type="submission" date="2015-03" db="EMBL/GenBank/DDBJ databases">
        <title>Draft Genome Sequence of Burkholderia andropogonis type strain ICMP2807, isolated from Sorghum bicolor.</title>
        <authorList>
            <person name="Lopes-Santos L."/>
            <person name="Castro D.B."/>
            <person name="Ottoboni L.M."/>
            <person name="Park D."/>
            <person name="Weirc B.S."/>
            <person name="Destefano S.A."/>
        </authorList>
    </citation>
    <scope>NUCLEOTIDE SEQUENCE [LARGE SCALE GENOMIC DNA]</scope>
    <source>
        <strain evidence="9 10">ICMP2807</strain>
    </source>
</reference>
<keyword evidence="4 7" id="KW-1133">Transmembrane helix</keyword>
<evidence type="ECO:0000256" key="4">
    <source>
        <dbReference type="ARBA" id="ARBA00022989"/>
    </source>
</evidence>
<evidence type="ECO:0000256" key="2">
    <source>
        <dbReference type="ARBA" id="ARBA00022448"/>
    </source>
</evidence>
<dbReference type="GO" id="GO:0022857">
    <property type="term" value="F:transmembrane transporter activity"/>
    <property type="evidence" value="ECO:0007669"/>
    <property type="project" value="InterPro"/>
</dbReference>
<feature type="transmembrane region" description="Helical" evidence="7">
    <location>
        <begin position="326"/>
        <end position="346"/>
    </location>
</feature>
<dbReference type="Pfam" id="PF07690">
    <property type="entry name" value="MFS_1"/>
    <property type="match status" value="1"/>
</dbReference>
<name>A0A0F5K1H8_9BURK</name>
<dbReference type="EMBL" id="LAQU01000008">
    <property type="protein sequence ID" value="KKB63724.1"/>
    <property type="molecule type" value="Genomic_DNA"/>
</dbReference>
<dbReference type="RefSeq" id="WP_046152857.1">
    <property type="nucleotide sequence ID" value="NZ_CADFGU010000011.1"/>
</dbReference>
<comment type="subcellular location">
    <subcellularLocation>
        <location evidence="1">Membrane</location>
        <topology evidence="1">Multi-pass membrane protein</topology>
    </subcellularLocation>
</comment>
<evidence type="ECO:0000259" key="8">
    <source>
        <dbReference type="PROSITE" id="PS50850"/>
    </source>
</evidence>
<keyword evidence="2" id="KW-0813">Transport</keyword>
<evidence type="ECO:0000256" key="1">
    <source>
        <dbReference type="ARBA" id="ARBA00004141"/>
    </source>
</evidence>
<feature type="domain" description="Major facilitator superfamily (MFS) profile" evidence="8">
    <location>
        <begin position="32"/>
        <end position="441"/>
    </location>
</feature>
<evidence type="ECO:0000313" key="10">
    <source>
        <dbReference type="Proteomes" id="UP000033618"/>
    </source>
</evidence>
<organism evidence="9 10">
    <name type="scientific">Robbsia andropogonis</name>
    <dbReference type="NCBI Taxonomy" id="28092"/>
    <lineage>
        <taxon>Bacteria</taxon>
        <taxon>Pseudomonadati</taxon>
        <taxon>Pseudomonadota</taxon>
        <taxon>Betaproteobacteria</taxon>
        <taxon>Burkholderiales</taxon>
        <taxon>Burkholderiaceae</taxon>
        <taxon>Robbsia</taxon>
    </lineage>
</organism>
<sequence>MHNLPAGGATVPNADLDPATEHRIVRRISLRLVPFLVLLYLVAYIDRSTLGFAKLQMNADVGIGDAAYGFGAGLFFIGYFLFEVPSNVMLVKVGASRWFARILVTWGAITAAMCLISGPHSFYLLRFLLGAAEAGFYPGAVYFLCQWFPSNHRAKIFGLFLLSQPFALIITGPLSGALLDMEGVAGLHGWQWLFLLTGIPAILLAVPTLLILPDTPAKARWLPEADRRWLERTLERERAAAPQPLIHGVRGLLSVVKDRRILLLALYFLPYPLAIYGLSTWLPTIVKGFGGSNITTGLLTAVPYVFAVVGLLTIPRSSDKRDERMWHIALSAGVGAIGLAVSASVHSPVVQLAALSVTACALYAAQPVFWTLPGRFLSGTQAAAGIAVINSIGNLGGYLGPFAVGAIKQTTGRIEDGLYFLSGGVLLLGVLLTFVIARHVERGTSTSSPSKQRMNATESHRSPSA</sequence>
<feature type="transmembrane region" description="Helical" evidence="7">
    <location>
        <begin position="294"/>
        <end position="314"/>
    </location>
</feature>
<dbReference type="FunFam" id="1.20.1250.20:FF:000018">
    <property type="entry name" value="MFS transporter permease"/>
    <property type="match status" value="1"/>
</dbReference>
<dbReference type="AlphaFoldDB" id="A0A0F5K1H8"/>
<feature type="transmembrane region" description="Helical" evidence="7">
    <location>
        <begin position="156"/>
        <end position="178"/>
    </location>
</feature>
<comment type="caution">
    <text evidence="9">The sequence shown here is derived from an EMBL/GenBank/DDBJ whole genome shotgun (WGS) entry which is preliminary data.</text>
</comment>
<evidence type="ECO:0000256" key="7">
    <source>
        <dbReference type="SAM" id="Phobius"/>
    </source>
</evidence>
<feature type="transmembrane region" description="Helical" evidence="7">
    <location>
        <begin position="419"/>
        <end position="437"/>
    </location>
</feature>
<dbReference type="PATRIC" id="fig|28092.6.peg.2465"/>
<feature type="transmembrane region" description="Helical" evidence="7">
    <location>
        <begin position="66"/>
        <end position="86"/>
    </location>
</feature>
<feature type="transmembrane region" description="Helical" evidence="7">
    <location>
        <begin position="124"/>
        <end position="144"/>
    </location>
</feature>
<gene>
    <name evidence="9" type="ORF">WM40_10445</name>
</gene>
<accession>A0A0F5K1H8</accession>
<dbReference type="OrthoDB" id="5441967at2"/>
<dbReference type="InterPro" id="IPR011701">
    <property type="entry name" value="MFS"/>
</dbReference>
<protein>
    <submittedName>
        <fullName evidence="9">MFS transporter</fullName>
    </submittedName>
</protein>
<dbReference type="InterPro" id="IPR020846">
    <property type="entry name" value="MFS_dom"/>
</dbReference>
<proteinExistence type="predicted"/>